<comment type="catalytic activity">
    <reaction evidence="8 9">
        <text>(1S,2R)-1-C-(indol-3-yl)glycerol 3-phosphate + L-serine = D-glyceraldehyde 3-phosphate + L-tryptophan + H2O</text>
        <dbReference type="Rhea" id="RHEA:10532"/>
        <dbReference type="ChEBI" id="CHEBI:15377"/>
        <dbReference type="ChEBI" id="CHEBI:33384"/>
        <dbReference type="ChEBI" id="CHEBI:57912"/>
        <dbReference type="ChEBI" id="CHEBI:58866"/>
        <dbReference type="ChEBI" id="CHEBI:59776"/>
        <dbReference type="EC" id="4.2.1.20"/>
    </reaction>
</comment>
<dbReference type="CDD" id="cd04724">
    <property type="entry name" value="Tryptophan_synthase_alpha"/>
    <property type="match status" value="1"/>
</dbReference>
<evidence type="ECO:0000256" key="2">
    <source>
        <dbReference type="ARBA" id="ARBA00004733"/>
    </source>
</evidence>
<dbReference type="InterPro" id="IPR002028">
    <property type="entry name" value="Trp_synthase_suA"/>
</dbReference>
<evidence type="ECO:0000256" key="9">
    <source>
        <dbReference type="HAMAP-Rule" id="MF_00131"/>
    </source>
</evidence>
<protein>
    <recommendedName>
        <fullName evidence="9">Tryptophan synthase alpha chain</fullName>
        <ecNumber evidence="9">4.2.1.20</ecNumber>
    </recommendedName>
</protein>
<evidence type="ECO:0000256" key="7">
    <source>
        <dbReference type="ARBA" id="ARBA00023239"/>
    </source>
</evidence>
<reference evidence="11" key="2">
    <citation type="journal article" date="2021" name="PeerJ">
        <title>Extensive microbial diversity within the chicken gut microbiome revealed by metagenomics and culture.</title>
        <authorList>
            <person name="Gilroy R."/>
            <person name="Ravi A."/>
            <person name="Getino M."/>
            <person name="Pursley I."/>
            <person name="Horton D.L."/>
            <person name="Alikhan N.F."/>
            <person name="Baker D."/>
            <person name="Gharbi K."/>
            <person name="Hall N."/>
            <person name="Watson M."/>
            <person name="Adriaenssens E.M."/>
            <person name="Foster-Nyarko E."/>
            <person name="Jarju S."/>
            <person name="Secka A."/>
            <person name="Antonio M."/>
            <person name="Oren A."/>
            <person name="Chaudhuri R.R."/>
            <person name="La Ragione R."/>
            <person name="Hildebrand F."/>
            <person name="Pallen M.J."/>
        </authorList>
    </citation>
    <scope>NUCLEOTIDE SEQUENCE</scope>
    <source>
        <strain evidence="11">CHK123-3438</strain>
    </source>
</reference>
<dbReference type="Proteomes" id="UP000886860">
    <property type="component" value="Unassembled WGS sequence"/>
</dbReference>
<keyword evidence="6 9" id="KW-0057">Aromatic amino acid biosynthesis</keyword>
<evidence type="ECO:0000256" key="5">
    <source>
        <dbReference type="ARBA" id="ARBA00022822"/>
    </source>
</evidence>
<evidence type="ECO:0000313" key="11">
    <source>
        <dbReference type="EMBL" id="HIT42036.1"/>
    </source>
</evidence>
<proteinExistence type="inferred from homology"/>
<name>A0A9D1GJK4_9FIRM</name>
<comment type="pathway">
    <text evidence="2 9">Amino-acid biosynthesis; L-tryptophan biosynthesis; L-tryptophan from chorismate: step 5/5.</text>
</comment>
<dbReference type="FunFam" id="3.20.20.70:FF:000037">
    <property type="entry name" value="Tryptophan synthase alpha chain"/>
    <property type="match status" value="1"/>
</dbReference>
<dbReference type="GO" id="GO:0004834">
    <property type="term" value="F:tryptophan synthase activity"/>
    <property type="evidence" value="ECO:0007669"/>
    <property type="project" value="UniProtKB-UniRule"/>
</dbReference>
<dbReference type="EC" id="4.2.1.20" evidence="9"/>
<organism evidence="11 12">
    <name type="scientific">Candidatus Caccovicinus merdipullorum</name>
    <dbReference type="NCBI Taxonomy" id="2840724"/>
    <lineage>
        <taxon>Bacteria</taxon>
        <taxon>Bacillati</taxon>
        <taxon>Bacillota</taxon>
        <taxon>Clostridia</taxon>
        <taxon>Eubacteriales</taxon>
        <taxon>Candidatus Caccovicinus</taxon>
    </lineage>
</organism>
<dbReference type="SUPFAM" id="SSF51366">
    <property type="entry name" value="Ribulose-phoshate binding barrel"/>
    <property type="match status" value="1"/>
</dbReference>
<dbReference type="PANTHER" id="PTHR43406:SF1">
    <property type="entry name" value="TRYPTOPHAN SYNTHASE ALPHA CHAIN, CHLOROPLASTIC"/>
    <property type="match status" value="1"/>
</dbReference>
<dbReference type="Pfam" id="PF00290">
    <property type="entry name" value="Trp_syntA"/>
    <property type="match status" value="1"/>
</dbReference>
<dbReference type="AlphaFoldDB" id="A0A9D1GJK4"/>
<dbReference type="EMBL" id="DVKS01000140">
    <property type="protein sequence ID" value="HIT42036.1"/>
    <property type="molecule type" value="Genomic_DNA"/>
</dbReference>
<reference evidence="11" key="1">
    <citation type="submission" date="2020-10" db="EMBL/GenBank/DDBJ databases">
        <authorList>
            <person name="Gilroy R."/>
        </authorList>
    </citation>
    <scope>NUCLEOTIDE SEQUENCE</scope>
    <source>
        <strain evidence="11">CHK123-3438</strain>
    </source>
</reference>
<evidence type="ECO:0000256" key="6">
    <source>
        <dbReference type="ARBA" id="ARBA00023141"/>
    </source>
</evidence>
<comment type="similarity">
    <text evidence="9 10">Belongs to the TrpA family.</text>
</comment>
<dbReference type="PANTHER" id="PTHR43406">
    <property type="entry name" value="TRYPTOPHAN SYNTHASE, ALPHA CHAIN"/>
    <property type="match status" value="1"/>
</dbReference>
<feature type="active site" description="Proton acceptor" evidence="9">
    <location>
        <position position="44"/>
    </location>
</feature>
<accession>A0A9D1GJK4</accession>
<evidence type="ECO:0000256" key="4">
    <source>
        <dbReference type="ARBA" id="ARBA00022605"/>
    </source>
</evidence>
<dbReference type="InterPro" id="IPR011060">
    <property type="entry name" value="RibuloseP-bd_barrel"/>
</dbReference>
<evidence type="ECO:0000256" key="3">
    <source>
        <dbReference type="ARBA" id="ARBA00011270"/>
    </source>
</evidence>
<evidence type="ECO:0000256" key="1">
    <source>
        <dbReference type="ARBA" id="ARBA00003365"/>
    </source>
</evidence>
<keyword evidence="7 9" id="KW-0456">Lyase</keyword>
<sequence>MNKISQAFSNGKAFIGFLTAGDPSPECTADYILAMEEAGADLIEIGIPFSDPTAEGPVIQEANVRALKAGMTVEGVFQIVEKVREKSQVPLVFLTYLNPVFHYGYEAFLGRCRSLGVDGLIIPDLPYEEKGELAPLAASYDVDVISMIAPTSRQRIQMIAAESRGFIYVVSSMGVTGVRSEIETDLASITETIRKVTDTPTAIGFGISTPRQAREMASVADGAIVGSAIVKIIEKYQDKAREPLMNYVREMKEAVRKADCC</sequence>
<evidence type="ECO:0000256" key="8">
    <source>
        <dbReference type="ARBA" id="ARBA00049047"/>
    </source>
</evidence>
<comment type="subunit">
    <text evidence="3 9">Tetramer of two alpha and two beta chains.</text>
</comment>
<dbReference type="GO" id="GO:0005829">
    <property type="term" value="C:cytosol"/>
    <property type="evidence" value="ECO:0007669"/>
    <property type="project" value="TreeGrafter"/>
</dbReference>
<dbReference type="InterPro" id="IPR013785">
    <property type="entry name" value="Aldolase_TIM"/>
</dbReference>
<dbReference type="HAMAP" id="MF_00131">
    <property type="entry name" value="Trp_synth_alpha"/>
    <property type="match status" value="1"/>
</dbReference>
<evidence type="ECO:0000256" key="10">
    <source>
        <dbReference type="RuleBase" id="RU003662"/>
    </source>
</evidence>
<comment type="function">
    <text evidence="1 9">The alpha subunit is responsible for the aldol cleavage of indoleglycerol phosphate to indole and glyceraldehyde 3-phosphate.</text>
</comment>
<dbReference type="NCBIfam" id="TIGR00262">
    <property type="entry name" value="trpA"/>
    <property type="match status" value="1"/>
</dbReference>
<dbReference type="Gene3D" id="3.20.20.70">
    <property type="entry name" value="Aldolase class I"/>
    <property type="match status" value="1"/>
</dbReference>
<comment type="caution">
    <text evidence="11">The sequence shown here is derived from an EMBL/GenBank/DDBJ whole genome shotgun (WGS) entry which is preliminary data.</text>
</comment>
<evidence type="ECO:0000313" key="12">
    <source>
        <dbReference type="Proteomes" id="UP000886860"/>
    </source>
</evidence>
<keyword evidence="5 9" id="KW-0822">Tryptophan biosynthesis</keyword>
<gene>
    <name evidence="9" type="primary">trpA</name>
    <name evidence="11" type="ORF">IAB60_08080</name>
</gene>
<keyword evidence="4 9" id="KW-0028">Amino-acid biosynthesis</keyword>
<feature type="active site" description="Proton acceptor" evidence="9">
    <location>
        <position position="55"/>
    </location>
</feature>